<evidence type="ECO:0000313" key="3">
    <source>
        <dbReference type="EMBL" id="ARK29603.1"/>
    </source>
</evidence>
<feature type="domain" description="HPP transmembrane region" evidence="2">
    <location>
        <begin position="35"/>
        <end position="181"/>
    </location>
</feature>
<accession>A0A1X9MBS2</accession>
<sequence length="185" mass="19822">MPEKELRKTADVNSSFRFSTYISKMKGEAKENTALHMSESLISAGGSLIAMTIISLLAVTLGYPMALGPVGASCLLVFVAHSSPFSQPRQVIGGHVISTFAALLIWDIFGRTHLTIGVTIAVVILLMLLSNTMHPPAAASAIVALNSGVGWGIFLTIALSACLVVLSSVAYNNLFHNRHYPKRWL</sequence>
<evidence type="ECO:0000313" key="4">
    <source>
        <dbReference type="Proteomes" id="UP000193006"/>
    </source>
</evidence>
<dbReference type="Proteomes" id="UP000193006">
    <property type="component" value="Chromosome"/>
</dbReference>
<proteinExistence type="predicted"/>
<dbReference type="EMBL" id="CP020814">
    <property type="protein sequence ID" value="ARK29603.1"/>
    <property type="molecule type" value="Genomic_DNA"/>
</dbReference>
<keyword evidence="4" id="KW-1185">Reference proteome</keyword>
<keyword evidence="1" id="KW-0472">Membrane</keyword>
<name>A0A1X9MBS2_9BACI</name>
<keyword evidence="1" id="KW-0812">Transmembrane</keyword>
<dbReference type="RefSeq" id="WP_066154334.1">
    <property type="nucleotide sequence ID" value="NZ_CP020814.1"/>
</dbReference>
<dbReference type="InterPro" id="IPR007065">
    <property type="entry name" value="HPP"/>
</dbReference>
<dbReference type="AlphaFoldDB" id="A0A1X9MBS2"/>
<feature type="transmembrane region" description="Helical" evidence="1">
    <location>
        <begin position="41"/>
        <end position="59"/>
    </location>
</feature>
<evidence type="ECO:0000256" key="1">
    <source>
        <dbReference type="SAM" id="Phobius"/>
    </source>
</evidence>
<dbReference type="Pfam" id="PF04982">
    <property type="entry name" value="TM_HPP"/>
    <property type="match status" value="1"/>
</dbReference>
<feature type="transmembrane region" description="Helical" evidence="1">
    <location>
        <begin position="153"/>
        <end position="175"/>
    </location>
</feature>
<dbReference type="STRING" id="199441.BkAM31D_06870"/>
<dbReference type="KEGG" id="bkw:BkAM31D_06870"/>
<feature type="transmembrane region" description="Helical" evidence="1">
    <location>
        <begin position="116"/>
        <end position="133"/>
    </location>
</feature>
<organism evidence="3 4">
    <name type="scientific">Halalkalibacter krulwichiae</name>
    <dbReference type="NCBI Taxonomy" id="199441"/>
    <lineage>
        <taxon>Bacteria</taxon>
        <taxon>Bacillati</taxon>
        <taxon>Bacillota</taxon>
        <taxon>Bacilli</taxon>
        <taxon>Bacillales</taxon>
        <taxon>Bacillaceae</taxon>
        <taxon>Halalkalibacter</taxon>
    </lineage>
</organism>
<gene>
    <name evidence="3" type="ORF">BkAM31D_06870</name>
</gene>
<reference evidence="3 4" key="1">
    <citation type="submission" date="2017-04" db="EMBL/GenBank/DDBJ databases">
        <title>Bacillus krulwichiae AM31D Genome sequencing and assembly.</title>
        <authorList>
            <person name="Krulwich T.A."/>
            <person name="Anastor L."/>
            <person name="Ehrlich R."/>
            <person name="Ehrlich G.D."/>
            <person name="Janto B."/>
        </authorList>
    </citation>
    <scope>NUCLEOTIDE SEQUENCE [LARGE SCALE GENOMIC DNA]</scope>
    <source>
        <strain evidence="3 4">AM31D</strain>
    </source>
</reference>
<dbReference type="PANTHER" id="PTHR33741:SF5">
    <property type="entry name" value="TRANSMEMBRANE PROTEIN DDB_G0269096-RELATED"/>
    <property type="match status" value="1"/>
</dbReference>
<evidence type="ECO:0000259" key="2">
    <source>
        <dbReference type="Pfam" id="PF04982"/>
    </source>
</evidence>
<dbReference type="PANTHER" id="PTHR33741">
    <property type="entry name" value="TRANSMEMBRANE PROTEIN DDB_G0269096-RELATED"/>
    <property type="match status" value="1"/>
</dbReference>
<dbReference type="InterPro" id="IPR058581">
    <property type="entry name" value="TM_HPP"/>
</dbReference>
<feature type="transmembrane region" description="Helical" evidence="1">
    <location>
        <begin position="91"/>
        <end position="109"/>
    </location>
</feature>
<keyword evidence="1" id="KW-1133">Transmembrane helix</keyword>
<protein>
    <submittedName>
        <fullName evidence="3">HPP family protein</fullName>
    </submittedName>
</protein>